<sequence length="101" mass="11629">MPLVLEIQNNLYRLPKTYWSSNQVSRRIGAPTKYPDVLELQPSIQTYWSSNQVSRRIGAPTKNPDFLQEKDNPNIQRTSIPIAQDSLLNDIHVVYSSPFKT</sequence>
<evidence type="ECO:0000313" key="1">
    <source>
        <dbReference type="EMBL" id="KAK3610607.1"/>
    </source>
</evidence>
<gene>
    <name evidence="1" type="ORF">CHS0354_009064</name>
</gene>
<reference evidence="1" key="2">
    <citation type="journal article" date="2021" name="Genome Biol. Evol.">
        <title>Developing a high-quality reference genome for a parasitic bivalve with doubly uniparental inheritance (Bivalvia: Unionida).</title>
        <authorList>
            <person name="Smith C.H."/>
        </authorList>
    </citation>
    <scope>NUCLEOTIDE SEQUENCE</scope>
    <source>
        <strain evidence="1">CHS0354</strain>
        <tissue evidence="1">Mantle</tissue>
    </source>
</reference>
<dbReference type="Proteomes" id="UP001195483">
    <property type="component" value="Unassembled WGS sequence"/>
</dbReference>
<comment type="caution">
    <text evidence="1">The sequence shown here is derived from an EMBL/GenBank/DDBJ whole genome shotgun (WGS) entry which is preliminary data.</text>
</comment>
<reference evidence="1" key="3">
    <citation type="submission" date="2023-05" db="EMBL/GenBank/DDBJ databases">
        <authorList>
            <person name="Smith C.H."/>
        </authorList>
    </citation>
    <scope>NUCLEOTIDE SEQUENCE</scope>
    <source>
        <strain evidence="1">CHS0354</strain>
        <tissue evidence="1">Mantle</tissue>
    </source>
</reference>
<protein>
    <submittedName>
        <fullName evidence="1">Uncharacterized protein</fullName>
    </submittedName>
</protein>
<keyword evidence="2" id="KW-1185">Reference proteome</keyword>
<dbReference type="AlphaFoldDB" id="A0AAE0WEG4"/>
<organism evidence="1 2">
    <name type="scientific">Potamilus streckersoni</name>
    <dbReference type="NCBI Taxonomy" id="2493646"/>
    <lineage>
        <taxon>Eukaryota</taxon>
        <taxon>Metazoa</taxon>
        <taxon>Spiralia</taxon>
        <taxon>Lophotrochozoa</taxon>
        <taxon>Mollusca</taxon>
        <taxon>Bivalvia</taxon>
        <taxon>Autobranchia</taxon>
        <taxon>Heteroconchia</taxon>
        <taxon>Palaeoheterodonta</taxon>
        <taxon>Unionida</taxon>
        <taxon>Unionoidea</taxon>
        <taxon>Unionidae</taxon>
        <taxon>Ambleminae</taxon>
        <taxon>Lampsilini</taxon>
        <taxon>Potamilus</taxon>
    </lineage>
</organism>
<dbReference type="EMBL" id="JAEAOA010000587">
    <property type="protein sequence ID" value="KAK3610607.1"/>
    <property type="molecule type" value="Genomic_DNA"/>
</dbReference>
<evidence type="ECO:0000313" key="2">
    <source>
        <dbReference type="Proteomes" id="UP001195483"/>
    </source>
</evidence>
<proteinExistence type="predicted"/>
<name>A0AAE0WEG4_9BIVA</name>
<accession>A0AAE0WEG4</accession>
<reference evidence="1" key="1">
    <citation type="journal article" date="2021" name="Genome Biol. Evol.">
        <title>A High-Quality Reference Genome for a Parasitic Bivalve with Doubly Uniparental Inheritance (Bivalvia: Unionida).</title>
        <authorList>
            <person name="Smith C.H."/>
        </authorList>
    </citation>
    <scope>NUCLEOTIDE SEQUENCE</scope>
    <source>
        <strain evidence="1">CHS0354</strain>
    </source>
</reference>